<dbReference type="InterPro" id="IPR002401">
    <property type="entry name" value="Cyt_P450_E_grp-I"/>
</dbReference>
<evidence type="ECO:0000256" key="5">
    <source>
        <dbReference type="ARBA" id="ARBA00023004"/>
    </source>
</evidence>
<dbReference type="OrthoDB" id="1844152at2759"/>
<dbReference type="SUPFAM" id="SSF48264">
    <property type="entry name" value="Cytochrome P450"/>
    <property type="match status" value="1"/>
</dbReference>
<keyword evidence="7" id="KW-0503">Monooxygenase</keyword>
<keyword evidence="5 6" id="KW-0408">Iron</keyword>
<evidence type="ECO:0000256" key="2">
    <source>
        <dbReference type="ARBA" id="ARBA00010617"/>
    </source>
</evidence>
<keyword evidence="4 7" id="KW-0560">Oxidoreductase</keyword>
<evidence type="ECO:0000256" key="6">
    <source>
        <dbReference type="PIRSR" id="PIRSR602401-1"/>
    </source>
</evidence>
<evidence type="ECO:0000313" key="9">
    <source>
        <dbReference type="Proteomes" id="UP000076871"/>
    </source>
</evidence>
<dbReference type="CDD" id="cd11041">
    <property type="entry name" value="CYP503A1-like"/>
    <property type="match status" value="1"/>
</dbReference>
<dbReference type="InterPro" id="IPR036396">
    <property type="entry name" value="Cyt_P450_sf"/>
</dbReference>
<dbReference type="EMBL" id="KV427613">
    <property type="protein sequence ID" value="KZT08878.1"/>
    <property type="molecule type" value="Genomic_DNA"/>
</dbReference>
<dbReference type="PROSITE" id="PS00086">
    <property type="entry name" value="CYTOCHROME_P450"/>
    <property type="match status" value="1"/>
</dbReference>
<gene>
    <name evidence="8" type="ORF">LAESUDRAFT_648133</name>
</gene>
<dbReference type="Proteomes" id="UP000076871">
    <property type="component" value="Unassembled WGS sequence"/>
</dbReference>
<dbReference type="InterPro" id="IPR017972">
    <property type="entry name" value="Cyt_P450_CS"/>
</dbReference>
<dbReference type="Pfam" id="PF00067">
    <property type="entry name" value="p450"/>
    <property type="match status" value="1"/>
</dbReference>
<dbReference type="PRINTS" id="PR00463">
    <property type="entry name" value="EP450I"/>
</dbReference>
<evidence type="ECO:0000313" key="8">
    <source>
        <dbReference type="EMBL" id="KZT08878.1"/>
    </source>
</evidence>
<keyword evidence="3 6" id="KW-0479">Metal-binding</keyword>
<comment type="cofactor">
    <cofactor evidence="1 6">
        <name>heme</name>
        <dbReference type="ChEBI" id="CHEBI:30413"/>
    </cofactor>
</comment>
<name>A0A165FF74_9APHY</name>
<dbReference type="PANTHER" id="PTHR46206">
    <property type="entry name" value="CYTOCHROME P450"/>
    <property type="match status" value="1"/>
</dbReference>
<organism evidence="8 9">
    <name type="scientific">Laetiporus sulphureus 93-53</name>
    <dbReference type="NCBI Taxonomy" id="1314785"/>
    <lineage>
        <taxon>Eukaryota</taxon>
        <taxon>Fungi</taxon>
        <taxon>Dikarya</taxon>
        <taxon>Basidiomycota</taxon>
        <taxon>Agaricomycotina</taxon>
        <taxon>Agaricomycetes</taxon>
        <taxon>Polyporales</taxon>
        <taxon>Laetiporus</taxon>
    </lineage>
</organism>
<dbReference type="GO" id="GO:0020037">
    <property type="term" value="F:heme binding"/>
    <property type="evidence" value="ECO:0007669"/>
    <property type="project" value="InterPro"/>
</dbReference>
<reference evidence="8 9" key="1">
    <citation type="journal article" date="2016" name="Mol. Biol. Evol.">
        <title>Comparative Genomics of Early-Diverging Mushroom-Forming Fungi Provides Insights into the Origins of Lignocellulose Decay Capabilities.</title>
        <authorList>
            <person name="Nagy L.G."/>
            <person name="Riley R."/>
            <person name="Tritt A."/>
            <person name="Adam C."/>
            <person name="Daum C."/>
            <person name="Floudas D."/>
            <person name="Sun H."/>
            <person name="Yadav J.S."/>
            <person name="Pangilinan J."/>
            <person name="Larsson K.H."/>
            <person name="Matsuura K."/>
            <person name="Barry K."/>
            <person name="Labutti K."/>
            <person name="Kuo R."/>
            <person name="Ohm R.A."/>
            <person name="Bhattacharya S.S."/>
            <person name="Shirouzu T."/>
            <person name="Yoshinaga Y."/>
            <person name="Martin F.M."/>
            <person name="Grigoriev I.V."/>
            <person name="Hibbett D.S."/>
        </authorList>
    </citation>
    <scope>NUCLEOTIDE SEQUENCE [LARGE SCALE GENOMIC DNA]</scope>
    <source>
        <strain evidence="8 9">93-53</strain>
    </source>
</reference>
<evidence type="ECO:0000256" key="4">
    <source>
        <dbReference type="ARBA" id="ARBA00023002"/>
    </source>
</evidence>
<keyword evidence="6 7" id="KW-0349">Heme</keyword>
<dbReference type="GO" id="GO:0004497">
    <property type="term" value="F:monooxygenase activity"/>
    <property type="evidence" value="ECO:0007669"/>
    <property type="project" value="UniProtKB-KW"/>
</dbReference>
<sequence length="472" mass="53081">MHTIPTVGPSFPLLSYIGAYRFLRDAQGMMEEGYSKYKVFKVAQWDQWLVIVSGATMNRELSRLPDNVMSAHEAGVDLIQARYTIGKEIFERAIEIMAIRGPLTHKVGAMIPEMMDEAIASFGELIPVKDNEWLEVTASPTITRIIARASNRLFVGLPVCREPEYLDTLAGFSVGVVTGKFVMDLFPKFLKPYVGSVLPWTPRAKRRIAKYLTGIIEERQEGLRQYGPDWADKPNDTLMFLIEEANKIGHSVDLVIQGVLSMNFAALHTTSMSVTHALYYLASNPEIMQPLREEIEPIVKAEGWNRQALHKMWKLDSFIKESQRMDNPVALSIFRKTVQDVTFSDGTHVPKGVLVFATASATHRDKEVYENAGAFRPFRFADMRASGEGENVKHQLVAISPEYIAFGHGKHACPGRFFASAVMKITLAWIMLNYDVKMAGDAGRPRNFAIGSANMPARNAKVLFRKRQYDQV</sequence>
<dbReference type="STRING" id="1314785.A0A165FF74"/>
<accession>A0A165FF74</accession>
<evidence type="ECO:0000256" key="3">
    <source>
        <dbReference type="ARBA" id="ARBA00022723"/>
    </source>
</evidence>
<dbReference type="GO" id="GO:0016705">
    <property type="term" value="F:oxidoreductase activity, acting on paired donors, with incorporation or reduction of molecular oxygen"/>
    <property type="evidence" value="ECO:0007669"/>
    <property type="project" value="InterPro"/>
</dbReference>
<dbReference type="AlphaFoldDB" id="A0A165FF74"/>
<feature type="binding site" description="axial binding residue" evidence="6">
    <location>
        <position position="413"/>
    </location>
    <ligand>
        <name>heme</name>
        <dbReference type="ChEBI" id="CHEBI:30413"/>
    </ligand>
    <ligandPart>
        <name>Fe</name>
        <dbReference type="ChEBI" id="CHEBI:18248"/>
    </ligandPart>
</feature>
<dbReference type="GO" id="GO:0005506">
    <property type="term" value="F:iron ion binding"/>
    <property type="evidence" value="ECO:0007669"/>
    <property type="project" value="InterPro"/>
</dbReference>
<evidence type="ECO:0000256" key="7">
    <source>
        <dbReference type="RuleBase" id="RU000461"/>
    </source>
</evidence>
<comment type="similarity">
    <text evidence="2 7">Belongs to the cytochrome P450 family.</text>
</comment>
<dbReference type="Gene3D" id="1.10.630.10">
    <property type="entry name" value="Cytochrome P450"/>
    <property type="match status" value="1"/>
</dbReference>
<dbReference type="InterPro" id="IPR001128">
    <property type="entry name" value="Cyt_P450"/>
</dbReference>
<dbReference type="RefSeq" id="XP_040766618.1">
    <property type="nucleotide sequence ID" value="XM_040904089.1"/>
</dbReference>
<evidence type="ECO:0000256" key="1">
    <source>
        <dbReference type="ARBA" id="ARBA00001971"/>
    </source>
</evidence>
<protein>
    <submittedName>
        <fullName evidence="8">Cytochrome P450</fullName>
    </submittedName>
</protein>
<keyword evidence="9" id="KW-1185">Reference proteome</keyword>
<proteinExistence type="inferred from homology"/>
<dbReference type="InParanoid" id="A0A165FF74"/>
<dbReference type="GeneID" id="63821119"/>